<reference evidence="1 2" key="1">
    <citation type="submission" date="2021-03" db="EMBL/GenBank/DDBJ databases">
        <title>Genomic Encyclopedia of Type Strains, Phase IV (KMG-IV): sequencing the most valuable type-strain genomes for metagenomic binning, comparative biology and taxonomic classification.</title>
        <authorList>
            <person name="Goeker M."/>
        </authorList>
    </citation>
    <scope>NUCLEOTIDE SEQUENCE [LARGE SCALE GENOMIC DNA]</scope>
    <source>
        <strain evidence="1 2">DSM 28783</strain>
    </source>
</reference>
<proteinExistence type="predicted"/>
<protein>
    <recommendedName>
        <fullName evidence="3">DUF2442 domain-containing protein</fullName>
    </recommendedName>
</protein>
<accession>A0ABS4KU55</accession>
<dbReference type="EMBL" id="JAGGLM010000016">
    <property type="protein sequence ID" value="MBP2033574.1"/>
    <property type="molecule type" value="Genomic_DNA"/>
</dbReference>
<dbReference type="Pfam" id="PF10387">
    <property type="entry name" value="DUF2442"/>
    <property type="match status" value="1"/>
</dbReference>
<dbReference type="Gene3D" id="3.30.2020.10">
    <property type="entry name" value="NE0471-like N-terminal domain"/>
    <property type="match status" value="1"/>
</dbReference>
<dbReference type="InterPro" id="IPR018841">
    <property type="entry name" value="DUF2442"/>
</dbReference>
<dbReference type="SUPFAM" id="SSF143880">
    <property type="entry name" value="NE0471 N-terminal domain-like"/>
    <property type="match status" value="1"/>
</dbReference>
<organism evidence="1 2">
    <name type="scientific">Clostridium algifaecis</name>
    <dbReference type="NCBI Taxonomy" id="1472040"/>
    <lineage>
        <taxon>Bacteria</taxon>
        <taxon>Bacillati</taxon>
        <taxon>Bacillota</taxon>
        <taxon>Clostridia</taxon>
        <taxon>Eubacteriales</taxon>
        <taxon>Clostridiaceae</taxon>
        <taxon>Clostridium</taxon>
    </lineage>
</organism>
<dbReference type="Proteomes" id="UP001519307">
    <property type="component" value="Unassembled WGS sequence"/>
</dbReference>
<comment type="caution">
    <text evidence="1">The sequence shown here is derived from an EMBL/GenBank/DDBJ whole genome shotgun (WGS) entry which is preliminary data.</text>
</comment>
<evidence type="ECO:0000313" key="2">
    <source>
        <dbReference type="Proteomes" id="UP001519307"/>
    </source>
</evidence>
<name>A0ABS4KU55_9CLOT</name>
<evidence type="ECO:0000313" key="1">
    <source>
        <dbReference type="EMBL" id="MBP2033574.1"/>
    </source>
</evidence>
<gene>
    <name evidence="1" type="ORF">J2Z42_002277</name>
</gene>
<keyword evidence="2" id="KW-1185">Reference proteome</keyword>
<dbReference type="RefSeq" id="WP_209702836.1">
    <property type="nucleotide sequence ID" value="NZ_JAGGLM010000016.1"/>
</dbReference>
<sequence length="86" mass="10064">MQSPDVIKAEILKDYKLLITFSNKEKKIFDMISYLKYPVFKPLRSEEELKKFSIVDGTIEWKCGADLSNDTFYIKGVSFQESLLEM</sequence>
<dbReference type="InterPro" id="IPR036782">
    <property type="entry name" value="NE0471-like_N"/>
</dbReference>
<evidence type="ECO:0008006" key="3">
    <source>
        <dbReference type="Google" id="ProtNLM"/>
    </source>
</evidence>